<evidence type="ECO:0000256" key="1">
    <source>
        <dbReference type="SAM" id="Coils"/>
    </source>
</evidence>
<dbReference type="EMBL" id="PYSW02000022">
    <property type="protein sequence ID" value="KAG2382941.1"/>
    <property type="molecule type" value="Genomic_DNA"/>
</dbReference>
<dbReference type="Proteomes" id="UP000816034">
    <property type="component" value="Unassembled WGS sequence"/>
</dbReference>
<accession>A0AA88KNT7</accession>
<sequence length="726" mass="84992">MSNNNSSQPSRHRNTDRSNYYQQRNEKDYGRSTDHRYHHETNEQRENNSKRYYDNRAQNDRSYRGGGYKDSATNDRTKKNRYNFQQQQVETNFYFAKDKDLTVLGKNDFYDIPIIPTRDAFKENFNNEISLLEYISNYHMYNIYSDVVCEQVEHDHSREYFFKFLSIIPRLEMEFERAEILVELRQYYKDLLKELLDVDLVPKQSFNRWMFERKVLENIHLKQKLENIGYIDPILPSLLTNITDKSLENDSDYFIDPKSVSLRREILDDIPVKVNMFPKNANDAKDSITTYIDACKTLCKKDHIGKSFTDIEKEKIFTSCDNYSQWLDNEFKSNKREKDKEDNIMNKLREMKEDVGKLLQEKVSSEVDKLCSLLSIKSNYLLNTRFKSLLTTHIINDFSTILEPKECTSLHECLKVYFSQDKINTFTKVIEKSTTNNQVILNIDKKNSFKTESIQSIDLQCQLNLSHYEKLKKHFTHRLNLISQTNIEKRKSLETIFFTSSSKSTCLFDLFVYCLLLRYAAMFGMGTKKFEGSGLHAACPIQVFETLHGDVKVNSENFASPLNCYFPDFCSACGDIDYWFGSLGSFFEFFPTTGSFEANPPFSEELMKVMVSHMETLLDHSNTALSKDTSKKRPLSFFIVVPNWMDAPSLQDLMSSRHLTHELVLGASEHSYISGNQHNDPSMYRRSYAAVHETHVFVLQNSQASIEMPITDPFIERFKKAFAVKK</sequence>
<evidence type="ECO:0000256" key="2">
    <source>
        <dbReference type="SAM" id="MobiDB-lite"/>
    </source>
</evidence>
<protein>
    <recommendedName>
        <fullName evidence="3">PCIF1 WW domain-containing protein</fullName>
    </recommendedName>
</protein>
<dbReference type="InterPro" id="IPR022035">
    <property type="entry name" value="PCIF1_WW"/>
</dbReference>
<evidence type="ECO:0000259" key="3">
    <source>
        <dbReference type="Pfam" id="PF12237"/>
    </source>
</evidence>
<feature type="region of interest" description="Disordered" evidence="2">
    <location>
        <begin position="1"/>
        <end position="81"/>
    </location>
</feature>
<dbReference type="GO" id="GO:0016422">
    <property type="term" value="F:mRNA (2'-O-methyladenosine-N6-)-methyltransferase activity"/>
    <property type="evidence" value="ECO:0007669"/>
    <property type="project" value="InterPro"/>
</dbReference>
<keyword evidence="5" id="KW-1185">Reference proteome</keyword>
<gene>
    <name evidence="4" type="ORF">C9374_004908</name>
</gene>
<dbReference type="Pfam" id="PF12237">
    <property type="entry name" value="PCIF1_WW"/>
    <property type="match status" value="1"/>
</dbReference>
<dbReference type="GO" id="GO:0099122">
    <property type="term" value="F:RNA polymerase II C-terminal domain binding"/>
    <property type="evidence" value="ECO:0007669"/>
    <property type="project" value="InterPro"/>
</dbReference>
<dbReference type="AlphaFoldDB" id="A0AA88KNT7"/>
<feature type="coiled-coil region" evidence="1">
    <location>
        <begin position="334"/>
        <end position="361"/>
    </location>
</feature>
<organism evidence="4 5">
    <name type="scientific">Naegleria lovaniensis</name>
    <name type="common">Amoeba</name>
    <dbReference type="NCBI Taxonomy" id="51637"/>
    <lineage>
        <taxon>Eukaryota</taxon>
        <taxon>Discoba</taxon>
        <taxon>Heterolobosea</taxon>
        <taxon>Tetramitia</taxon>
        <taxon>Eutetramitia</taxon>
        <taxon>Vahlkampfiidae</taxon>
        <taxon>Naegleria</taxon>
    </lineage>
</organism>
<evidence type="ECO:0000313" key="4">
    <source>
        <dbReference type="EMBL" id="KAG2382941.1"/>
    </source>
</evidence>
<dbReference type="InterPro" id="IPR039881">
    <property type="entry name" value="PCIF1-like"/>
</dbReference>
<feature type="compositionally biased region" description="Basic and acidic residues" evidence="2">
    <location>
        <begin position="24"/>
        <end position="63"/>
    </location>
</feature>
<comment type="caution">
    <text evidence="4">The sequence shown here is derived from an EMBL/GenBank/DDBJ whole genome shotgun (WGS) entry which is preliminary data.</text>
</comment>
<feature type="domain" description="PCIF1 WW" evidence="3">
    <location>
        <begin position="502"/>
        <end position="675"/>
    </location>
</feature>
<dbReference type="RefSeq" id="XP_044548620.1">
    <property type="nucleotide sequence ID" value="XM_044694599.1"/>
</dbReference>
<keyword evidence="1" id="KW-0175">Coiled coil</keyword>
<dbReference type="GeneID" id="68097363"/>
<dbReference type="PANTHER" id="PTHR21727">
    <property type="entry name" value="PHOSPHORYLATED CTD INTERACTING FACTOR 1"/>
    <property type="match status" value="1"/>
</dbReference>
<name>A0AA88KNT7_NAELO</name>
<evidence type="ECO:0000313" key="5">
    <source>
        <dbReference type="Proteomes" id="UP000816034"/>
    </source>
</evidence>
<reference evidence="4 5" key="1">
    <citation type="journal article" date="2018" name="BMC Genomics">
        <title>The genome of Naegleria lovaniensis, the basis for a comparative approach to unravel pathogenicity factors of the human pathogenic amoeba N. fowleri.</title>
        <authorList>
            <person name="Liechti N."/>
            <person name="Schurch N."/>
            <person name="Bruggmann R."/>
            <person name="Wittwer M."/>
        </authorList>
    </citation>
    <scope>NUCLEOTIDE SEQUENCE [LARGE SCALE GENOMIC DNA]</scope>
    <source>
        <strain evidence="4 5">ATCC 30569</strain>
    </source>
</reference>
<dbReference type="PANTHER" id="PTHR21727:SF0">
    <property type="entry name" value="MRNA (2'-O-METHYLADENOSINE-N(6)-)-METHYLTRANSFERASE"/>
    <property type="match status" value="1"/>
</dbReference>
<proteinExistence type="predicted"/>